<dbReference type="Pfam" id="PF15189">
    <property type="entry name" value="MEIOC"/>
    <property type="match status" value="1"/>
</dbReference>
<proteinExistence type="predicted"/>
<dbReference type="GO" id="GO:0007141">
    <property type="term" value="P:male meiosis I"/>
    <property type="evidence" value="ECO:0007669"/>
    <property type="project" value="TreeGrafter"/>
</dbReference>
<comment type="caution">
    <text evidence="1">The sequence shown here is derived from an EMBL/GenBank/DDBJ whole genome shotgun (WGS) entry which is preliminary data.</text>
</comment>
<dbReference type="GO" id="GO:0007144">
    <property type="term" value="P:female meiosis I"/>
    <property type="evidence" value="ECO:0007669"/>
    <property type="project" value="TreeGrafter"/>
</dbReference>
<evidence type="ECO:0008006" key="3">
    <source>
        <dbReference type="Google" id="ProtNLM"/>
    </source>
</evidence>
<dbReference type="GO" id="GO:0005634">
    <property type="term" value="C:nucleus"/>
    <property type="evidence" value="ECO:0007669"/>
    <property type="project" value="TreeGrafter"/>
</dbReference>
<gene>
    <name evidence="1" type="ORF">Q7C36_017647</name>
</gene>
<keyword evidence="2" id="KW-1185">Reference proteome</keyword>
<dbReference type="Proteomes" id="UP001187315">
    <property type="component" value="Unassembled WGS sequence"/>
</dbReference>
<organism evidence="1 2">
    <name type="scientific">Tachysurus vachellii</name>
    <name type="common">Darkbarbel catfish</name>
    <name type="synonym">Pelteobagrus vachellii</name>
    <dbReference type="NCBI Taxonomy" id="175792"/>
    <lineage>
        <taxon>Eukaryota</taxon>
        <taxon>Metazoa</taxon>
        <taxon>Chordata</taxon>
        <taxon>Craniata</taxon>
        <taxon>Vertebrata</taxon>
        <taxon>Euteleostomi</taxon>
        <taxon>Actinopterygii</taxon>
        <taxon>Neopterygii</taxon>
        <taxon>Teleostei</taxon>
        <taxon>Ostariophysi</taxon>
        <taxon>Siluriformes</taxon>
        <taxon>Bagridae</taxon>
        <taxon>Tachysurus</taxon>
    </lineage>
</organism>
<evidence type="ECO:0000313" key="2">
    <source>
        <dbReference type="Proteomes" id="UP001187315"/>
    </source>
</evidence>
<dbReference type="PANTHER" id="PTHR33861:SF4">
    <property type="entry name" value="MEIOSIS-SPECIFIC COILED-COIL DOMAIN-CONTAINING PROTEIN MEIOC"/>
    <property type="match status" value="1"/>
</dbReference>
<reference evidence="1" key="1">
    <citation type="submission" date="2023-08" db="EMBL/GenBank/DDBJ databases">
        <title>Pelteobagrus vachellii genome.</title>
        <authorList>
            <person name="Liu H."/>
        </authorList>
    </citation>
    <scope>NUCLEOTIDE SEQUENCE</scope>
    <source>
        <strain evidence="1">PRFRI_2022a</strain>
        <tissue evidence="1">Muscle</tissue>
    </source>
</reference>
<dbReference type="EMBL" id="JAVHJS010000018">
    <property type="protein sequence ID" value="KAK2829657.1"/>
    <property type="molecule type" value="Genomic_DNA"/>
</dbReference>
<evidence type="ECO:0000313" key="1">
    <source>
        <dbReference type="EMBL" id="KAK2829657.1"/>
    </source>
</evidence>
<accession>A0AA88S708</accession>
<dbReference type="GO" id="GO:0005737">
    <property type="term" value="C:cytoplasm"/>
    <property type="evidence" value="ECO:0007669"/>
    <property type="project" value="TreeGrafter"/>
</dbReference>
<protein>
    <recommendedName>
        <fullName evidence="3">Meiosis-specific coiled-coil domain-containing protein MEIOC</fullName>
    </recommendedName>
</protein>
<dbReference type="PANTHER" id="PTHR33861">
    <property type="entry name" value="PROTEIN CBG18333"/>
    <property type="match status" value="1"/>
</dbReference>
<dbReference type="InterPro" id="IPR027963">
    <property type="entry name" value="MEIOC"/>
</dbReference>
<sequence length="865" mass="97215">MEVNNGMRSKISVDANRAKMPFDLFHSGGSDSCYSTYKFQNDYSDDNGRDSETFTQDISFYEQLPPPYPSWSMKDESYQLRDCAQGTPKNRNLKDGVDCGSEADLYGLVSTILEEADPTDSYFSQDRISADISTGWSPKSQKENNLHYLNSEVKVHSSSGVQHNPEHGIKLHSRPMERDLDQSDDMLLDFSGFEAADPSWLFSTCNGESEYESYTPAFPNLPRPPPGLDISHVVRSHFSKSRPSKSEHNVSVKDRSFRINNDEISESMDAFNDHYCLPTKMNDSYFSPFQNVSNLSERKLEKNNSQQFSMQDGSKLANNMEALLMVDQQGMNNRDFAKINAMKVQDENISDLKHVPLQRISAFEAHIASLKKQLTREQTSKEFSDFDQQSADYFEAPKPSLSSFNFATNQSNVANQRDARNLEASLHQYHHELSNQYHCYTKPPSKTSIHNDSHGMSKFMSQFVSEFVPALSQQQMQRTLPRVFSDYGQSDGRMGRMDVGLGLKDMGKIGGTVDKGEFDLQSEHFGRLQTPSATGFIAGAHPSSRFGVKPKSPAGFPKEADTKKGLLQNPYQIQGGMYAGQARHNGAKHATSQMFPCLYQMGVSGQNPCHMFPSRSPLTYSGSVPVLDLTEYRPDAEFPPLNPYLQEMVGPNLAGIDGPFSRLISNLRSSNQSMSQLQYYLDDCYEQWKVLEKERKKAEALLLKSFPGKCMSVTNTNSVPKLPPNPTRVDKLIVDQFREQAKVVSLLGKVERLRSFPLHANISSTLDRHLEAIYITQARRKEELLNSSRQRQGVANLREDRDILLLAFALKDLSKSTRSSCTALWCALQMTVSKISISAKDGEEGNTSSVLQHDGCDQIDLENAL</sequence>
<dbReference type="AlphaFoldDB" id="A0AA88S708"/>
<dbReference type="GO" id="GO:0048255">
    <property type="term" value="P:mRNA stabilization"/>
    <property type="evidence" value="ECO:0007669"/>
    <property type="project" value="TreeGrafter"/>
</dbReference>
<name>A0AA88S708_TACVA</name>